<protein>
    <submittedName>
        <fullName evidence="4">Cyclic-di-GMP phosphodiesterase, flagellum assembly factor TipF</fullName>
    </submittedName>
</protein>
<dbReference type="GO" id="GO:0071111">
    <property type="term" value="F:cyclic-guanylate-specific phosphodiesterase activity"/>
    <property type="evidence" value="ECO:0007669"/>
    <property type="project" value="InterPro"/>
</dbReference>
<evidence type="ECO:0000313" key="4">
    <source>
        <dbReference type="EMBL" id="SMF39328.1"/>
    </source>
</evidence>
<keyword evidence="5" id="KW-1185">Reference proteome</keyword>
<gene>
    <name evidence="4" type="ORF">SAMN05428998_113127</name>
</gene>
<evidence type="ECO:0000313" key="5">
    <source>
        <dbReference type="Proteomes" id="UP000192917"/>
    </source>
</evidence>
<organism evidence="4 5">
    <name type="scientific">Tistlia consotensis USBA 355</name>
    <dbReference type="NCBI Taxonomy" id="560819"/>
    <lineage>
        <taxon>Bacteria</taxon>
        <taxon>Pseudomonadati</taxon>
        <taxon>Pseudomonadota</taxon>
        <taxon>Alphaproteobacteria</taxon>
        <taxon>Rhodospirillales</taxon>
        <taxon>Rhodovibrionaceae</taxon>
        <taxon>Tistlia</taxon>
    </lineage>
</organism>
<dbReference type="SMART" id="SM00052">
    <property type="entry name" value="EAL"/>
    <property type="match status" value="1"/>
</dbReference>
<keyword evidence="2" id="KW-0472">Membrane</keyword>
<name>A0A1Y6C245_9PROT</name>
<dbReference type="Gene3D" id="3.20.20.450">
    <property type="entry name" value="EAL domain"/>
    <property type="match status" value="1"/>
</dbReference>
<dbReference type="PANTHER" id="PTHR33121:SF79">
    <property type="entry name" value="CYCLIC DI-GMP PHOSPHODIESTERASE PDED-RELATED"/>
    <property type="match status" value="1"/>
</dbReference>
<keyword evidence="2" id="KW-0812">Transmembrane</keyword>
<dbReference type="PANTHER" id="PTHR33121">
    <property type="entry name" value="CYCLIC DI-GMP PHOSPHODIESTERASE PDEF"/>
    <property type="match status" value="1"/>
</dbReference>
<feature type="region of interest" description="Disordered" evidence="1">
    <location>
        <begin position="140"/>
        <end position="185"/>
    </location>
</feature>
<keyword evidence="2" id="KW-1133">Transmembrane helix</keyword>
<dbReference type="SUPFAM" id="SSF141868">
    <property type="entry name" value="EAL domain-like"/>
    <property type="match status" value="1"/>
</dbReference>
<dbReference type="InterPro" id="IPR035919">
    <property type="entry name" value="EAL_sf"/>
</dbReference>
<sequence>MLTNLLLLAGYAALTGLTAWYLPRFVPGLDPALALGVGVGGFLLCALAHEVSARLAREARLSTQMTRLRQSYFQVEEELSWARREMRSLLEALEQGAPRDGQATRAAYEKARAVDEVMAEIKLLKSLVAKLSARRPEPADPVIAELRADDPGARPAGAGDDDEEAPAKSLVARRKDRRKESAEERQEAEVLEIVHEALRQDRIEVVLQPIVSLPQRKRRFYEAFTRMRDDEDRIVPAQRYIGVAERAGLITAIDNMLVFRCVQLIRRIQQRPEPVDFFCNLSGHTLRDREFLADFANYLTTNGDLGRNLVFEMAQADLDGLPAETLKQFERLHRLGCRFSLDKVEDINLDPKDLAERHVAYVKLDARALVTLAEVQGSDAVQTLLGGLTQCRIDVIVEKIESEDALRELLDFGIDFGQGYLFGEPRPAKLAA</sequence>
<dbReference type="CDD" id="cd01948">
    <property type="entry name" value="EAL"/>
    <property type="match status" value="1"/>
</dbReference>
<dbReference type="InterPro" id="IPR050706">
    <property type="entry name" value="Cyclic-di-GMP_PDE-like"/>
</dbReference>
<accession>A0A1Y6C245</accession>
<evidence type="ECO:0000259" key="3">
    <source>
        <dbReference type="PROSITE" id="PS50883"/>
    </source>
</evidence>
<feature type="transmembrane region" description="Helical" evidence="2">
    <location>
        <begin position="29"/>
        <end position="48"/>
    </location>
</feature>
<dbReference type="STRING" id="560819.SAMN05428998_113127"/>
<dbReference type="Pfam" id="PF00563">
    <property type="entry name" value="EAL"/>
    <property type="match status" value="1"/>
</dbReference>
<feature type="domain" description="EAL" evidence="3">
    <location>
        <begin position="187"/>
        <end position="432"/>
    </location>
</feature>
<proteinExistence type="predicted"/>
<dbReference type="Proteomes" id="UP000192917">
    <property type="component" value="Unassembled WGS sequence"/>
</dbReference>
<evidence type="ECO:0000256" key="2">
    <source>
        <dbReference type="SAM" id="Phobius"/>
    </source>
</evidence>
<reference evidence="4 5" key="1">
    <citation type="submission" date="2017-04" db="EMBL/GenBank/DDBJ databases">
        <authorList>
            <person name="Afonso C.L."/>
            <person name="Miller P.J."/>
            <person name="Scott M.A."/>
            <person name="Spackman E."/>
            <person name="Goraichik I."/>
            <person name="Dimitrov K.M."/>
            <person name="Suarez D.L."/>
            <person name="Swayne D.E."/>
        </authorList>
    </citation>
    <scope>NUCLEOTIDE SEQUENCE [LARGE SCALE GENOMIC DNA]</scope>
    <source>
        <strain evidence="4 5">USBA 355</strain>
    </source>
</reference>
<dbReference type="AlphaFoldDB" id="A0A1Y6C245"/>
<evidence type="ECO:0000256" key="1">
    <source>
        <dbReference type="SAM" id="MobiDB-lite"/>
    </source>
</evidence>
<dbReference type="InterPro" id="IPR001633">
    <property type="entry name" value="EAL_dom"/>
</dbReference>
<dbReference type="RefSeq" id="WP_085123803.1">
    <property type="nucleotide sequence ID" value="NZ_FWZX01000013.1"/>
</dbReference>
<dbReference type="EMBL" id="FWZX01000013">
    <property type="protein sequence ID" value="SMF39328.1"/>
    <property type="molecule type" value="Genomic_DNA"/>
</dbReference>
<dbReference type="PROSITE" id="PS50883">
    <property type="entry name" value="EAL"/>
    <property type="match status" value="1"/>
</dbReference>